<dbReference type="Proteomes" id="UP001205105">
    <property type="component" value="Unassembled WGS sequence"/>
</dbReference>
<evidence type="ECO:0000313" key="3">
    <source>
        <dbReference type="EMBL" id="KAI7837702.1"/>
    </source>
</evidence>
<accession>A0AAD5DHC3</accession>
<evidence type="ECO:0000256" key="2">
    <source>
        <dbReference type="SAM" id="SignalP"/>
    </source>
</evidence>
<name>A0AAD5DHC3_9CHLO</name>
<organism evidence="3 4">
    <name type="scientific">Chlorella ohadii</name>
    <dbReference type="NCBI Taxonomy" id="2649997"/>
    <lineage>
        <taxon>Eukaryota</taxon>
        <taxon>Viridiplantae</taxon>
        <taxon>Chlorophyta</taxon>
        <taxon>core chlorophytes</taxon>
        <taxon>Trebouxiophyceae</taxon>
        <taxon>Chlorellales</taxon>
        <taxon>Chlorellaceae</taxon>
        <taxon>Chlorella clade</taxon>
        <taxon>Chlorella</taxon>
    </lineage>
</organism>
<feature type="region of interest" description="Disordered" evidence="1">
    <location>
        <begin position="554"/>
        <end position="574"/>
    </location>
</feature>
<keyword evidence="2" id="KW-0732">Signal</keyword>
<dbReference type="SUPFAM" id="SSF49503">
    <property type="entry name" value="Cupredoxins"/>
    <property type="match status" value="1"/>
</dbReference>
<sequence>MLSSATKAAVGLLACCLLTLGTQAAQQPLVLPYGVSLDELPGAASILGSPSVKNTSITLVDAPVMIEGPPGSPPLLTATAKLFQDDATGTPATSGPTVRVQAGEAFQVALTNGLRPYVESAEQLDELLGETLDKLRQAVEPAVAQAAPPMTAPPIGQDMCGVSLMASCCRFPQTTNLHLHGVYSDPGVLEQPDHDVAEHGAPYSGGDNIFVRLDPGQAQTYTYQVPGDHMPGLYWMHPHFAGSAAIGTATANSAVLVYGNEARLLQPLGCEPMRQLLGTAQEGNTAGEPFQAKMDGQALLTINGGHAPVITMRSGEWQRWQMLYAAYNRFIDLTFGQPGAAANGNGQQAAAASCELLLLGKDGIWLMQLPRSVSHVFLPAGGRADVLVRCTGPPGSRAVLSSGRGPLSRPNPACTVPSCTVLQQPVVATIIIEDGAGQAQPQLQPEGCTPLRPSYVSDLSDAALAFAGASDKVVRGLVRFDPVNPDIPSEDCQVNGAPFSVPDPSPLLAPLGSIVEWTLGFVSFHPHHLHTLPVQIQALPALAPGPGLVAAQVQGGSAGAGSHGGSRGLRHDRPVDAVPHLGARSLKDGMGHHGMAQVGDWHDVVMLPVIMHEDTGCMKIVKWEAPGATGNKQPGPITDWVPTVSGSF</sequence>
<comment type="caution">
    <text evidence="3">The sequence shown here is derived from an EMBL/GenBank/DDBJ whole genome shotgun (WGS) entry which is preliminary data.</text>
</comment>
<evidence type="ECO:0000256" key="1">
    <source>
        <dbReference type="SAM" id="MobiDB-lite"/>
    </source>
</evidence>
<keyword evidence="4" id="KW-1185">Reference proteome</keyword>
<evidence type="ECO:0000313" key="4">
    <source>
        <dbReference type="Proteomes" id="UP001205105"/>
    </source>
</evidence>
<evidence type="ECO:0008006" key="5">
    <source>
        <dbReference type="Google" id="ProtNLM"/>
    </source>
</evidence>
<feature type="compositionally biased region" description="Gly residues" evidence="1">
    <location>
        <begin position="556"/>
        <end position="567"/>
    </location>
</feature>
<feature type="signal peptide" evidence="2">
    <location>
        <begin position="1"/>
        <end position="24"/>
    </location>
</feature>
<reference evidence="3" key="1">
    <citation type="submission" date="2020-11" db="EMBL/GenBank/DDBJ databases">
        <title>Chlorella ohadii genome sequencing and assembly.</title>
        <authorList>
            <person name="Murik O."/>
            <person name="Treves H."/>
            <person name="Kedem I."/>
            <person name="Shotland Y."/>
            <person name="Kaplan A."/>
        </authorList>
    </citation>
    <scope>NUCLEOTIDE SEQUENCE</scope>
    <source>
        <strain evidence="3">1</strain>
    </source>
</reference>
<gene>
    <name evidence="3" type="ORF">COHA_008495</name>
</gene>
<dbReference type="InterPro" id="IPR008972">
    <property type="entry name" value="Cupredoxin"/>
</dbReference>
<proteinExistence type="predicted"/>
<dbReference type="EMBL" id="JADXDR010000145">
    <property type="protein sequence ID" value="KAI7837702.1"/>
    <property type="molecule type" value="Genomic_DNA"/>
</dbReference>
<dbReference type="Gene3D" id="2.60.40.420">
    <property type="entry name" value="Cupredoxins - blue copper proteins"/>
    <property type="match status" value="2"/>
</dbReference>
<feature type="chain" id="PRO_5042013584" description="Plastocyanin-like domain-containing protein" evidence="2">
    <location>
        <begin position="25"/>
        <end position="648"/>
    </location>
</feature>
<protein>
    <recommendedName>
        <fullName evidence="5">Plastocyanin-like domain-containing protein</fullName>
    </recommendedName>
</protein>
<dbReference type="AlphaFoldDB" id="A0AAD5DHC3"/>